<dbReference type="SMART" id="SM00647">
    <property type="entry name" value="IBR"/>
    <property type="match status" value="1"/>
</dbReference>
<accession>A0A5J9SZQ8</accession>
<dbReference type="Gene3D" id="3.30.40.10">
    <property type="entry name" value="Zinc/RING finger domain, C3HC4 (zinc finger)"/>
    <property type="match status" value="1"/>
</dbReference>
<evidence type="ECO:0000256" key="11">
    <source>
        <dbReference type="ARBA" id="ARBA00022833"/>
    </source>
</evidence>
<evidence type="ECO:0000256" key="6">
    <source>
        <dbReference type="ARBA" id="ARBA00022679"/>
    </source>
</evidence>
<protein>
    <recommendedName>
        <fullName evidence="5">RBR-type E3 ubiquitin transferase</fullName>
        <ecNumber evidence="5">2.3.2.31</ecNumber>
    </recommendedName>
</protein>
<dbReference type="Gramene" id="TVU04579">
    <property type="protein sequence ID" value="TVU04579"/>
    <property type="gene ID" value="EJB05_47697"/>
</dbReference>
<organism evidence="16 17">
    <name type="scientific">Eragrostis curvula</name>
    <name type="common">weeping love grass</name>
    <dbReference type="NCBI Taxonomy" id="38414"/>
    <lineage>
        <taxon>Eukaryota</taxon>
        <taxon>Viridiplantae</taxon>
        <taxon>Streptophyta</taxon>
        <taxon>Embryophyta</taxon>
        <taxon>Tracheophyta</taxon>
        <taxon>Spermatophyta</taxon>
        <taxon>Magnoliopsida</taxon>
        <taxon>Liliopsida</taxon>
        <taxon>Poales</taxon>
        <taxon>Poaceae</taxon>
        <taxon>PACMAD clade</taxon>
        <taxon>Chloridoideae</taxon>
        <taxon>Eragrostideae</taxon>
        <taxon>Eragrostidinae</taxon>
        <taxon>Eragrostis</taxon>
    </lineage>
</organism>
<feature type="region of interest" description="Disordered" evidence="13">
    <location>
        <begin position="129"/>
        <end position="148"/>
    </location>
</feature>
<dbReference type="GO" id="GO:0016567">
    <property type="term" value="P:protein ubiquitination"/>
    <property type="evidence" value="ECO:0007669"/>
    <property type="project" value="InterPro"/>
</dbReference>
<dbReference type="GO" id="GO:0008270">
    <property type="term" value="F:zinc ion binding"/>
    <property type="evidence" value="ECO:0007669"/>
    <property type="project" value="UniProtKB-KW"/>
</dbReference>
<dbReference type="PROSITE" id="PS50089">
    <property type="entry name" value="ZF_RING_2"/>
    <property type="match status" value="1"/>
</dbReference>
<evidence type="ECO:0000256" key="2">
    <source>
        <dbReference type="ARBA" id="ARBA00001947"/>
    </source>
</evidence>
<gene>
    <name evidence="16" type="ORF">EJB05_47697</name>
</gene>
<dbReference type="InterPro" id="IPR031127">
    <property type="entry name" value="E3_UB_ligase_RBR"/>
</dbReference>
<evidence type="ECO:0000313" key="16">
    <source>
        <dbReference type="EMBL" id="TVU04579.1"/>
    </source>
</evidence>
<sequence>MDDYFYDAISDDGDLCSESNFDDRSSDGEWTDDDDDGEDLNTVCFDEDYDDFAPVFGNQSSRYVVLTEPEIVQRASKEAAEWAEAFAVPTDWAVVLLAHYGWNSRRLDGDWFADMDRVLDAVGLLGGGDDGDATVPGGKEEDDDDDDEEETVVMMTCGICMEGGKFPAEMASAGCAHRYCHACWRGYVAAAVEDGGVLALRCPDTSCSRAVLRCMVERFFFAASDMDGRDAYERSLARDYVEARRPWMKPCTAAGCGCAVESSGAGDSDVRCRCGNEFCWRCGGAPHWPSSCASAARWRTRDADAASADWILLHTKPCPRCRRPAQRDDDEDDGVWCDSVACAPPCSHRFCWRCLGPRAARDRRGRGHKDCVERFAPDEDAEEHGRRRECARQALDGFLHYEDLWTANQAARLDAERELRRVRDDDATAPVMERTLLEDAWAQVAEGRRVLGNALAYGRSLQQPATTEDDDGALRRRRWELFEHHRSQMDDALERLQQLCVLDAARDINGHAEFRGELQMMTHATRSIVQNFAKAVEEASSIAGGVDR</sequence>
<dbReference type="AlphaFoldDB" id="A0A5J9SZQ8"/>
<evidence type="ECO:0000256" key="3">
    <source>
        <dbReference type="ARBA" id="ARBA00003976"/>
    </source>
</evidence>
<dbReference type="Pfam" id="PF01485">
    <property type="entry name" value="IBR"/>
    <property type="match status" value="1"/>
</dbReference>
<feature type="non-terminal residue" evidence="16">
    <location>
        <position position="1"/>
    </location>
</feature>
<dbReference type="InterPro" id="IPR001841">
    <property type="entry name" value="Znf_RING"/>
</dbReference>
<evidence type="ECO:0000256" key="4">
    <source>
        <dbReference type="ARBA" id="ARBA00005884"/>
    </source>
</evidence>
<feature type="compositionally biased region" description="Acidic residues" evidence="13">
    <location>
        <begin position="29"/>
        <end position="38"/>
    </location>
</feature>
<feature type="domain" description="RING-type" evidence="14">
    <location>
        <begin position="157"/>
        <end position="203"/>
    </location>
</feature>
<evidence type="ECO:0000256" key="5">
    <source>
        <dbReference type="ARBA" id="ARBA00012251"/>
    </source>
</evidence>
<dbReference type="EMBL" id="RWGY01000051">
    <property type="protein sequence ID" value="TVU04579.1"/>
    <property type="molecule type" value="Genomic_DNA"/>
</dbReference>
<dbReference type="GO" id="GO:0061630">
    <property type="term" value="F:ubiquitin protein ligase activity"/>
    <property type="evidence" value="ECO:0007669"/>
    <property type="project" value="UniProtKB-EC"/>
</dbReference>
<keyword evidence="6" id="KW-0808">Transferase</keyword>
<evidence type="ECO:0000259" key="15">
    <source>
        <dbReference type="PROSITE" id="PS51873"/>
    </source>
</evidence>
<evidence type="ECO:0000256" key="8">
    <source>
        <dbReference type="ARBA" id="ARBA00022737"/>
    </source>
</evidence>
<dbReference type="SUPFAM" id="SSF57850">
    <property type="entry name" value="RING/U-box"/>
    <property type="match status" value="3"/>
</dbReference>
<reference evidence="16 17" key="1">
    <citation type="journal article" date="2019" name="Sci. Rep.">
        <title>A high-quality genome of Eragrostis curvula grass provides insights into Poaceae evolution and supports new strategies to enhance forage quality.</title>
        <authorList>
            <person name="Carballo J."/>
            <person name="Santos B.A.C.M."/>
            <person name="Zappacosta D."/>
            <person name="Garbus I."/>
            <person name="Selva J.P."/>
            <person name="Gallo C.A."/>
            <person name="Diaz A."/>
            <person name="Albertini E."/>
            <person name="Caccamo M."/>
            <person name="Echenique V."/>
        </authorList>
    </citation>
    <scope>NUCLEOTIDE SEQUENCE [LARGE SCALE GENOMIC DNA]</scope>
    <source>
        <strain evidence="17">cv. Victoria</strain>
        <tissue evidence="16">Leaf</tissue>
    </source>
</reference>
<evidence type="ECO:0000313" key="17">
    <source>
        <dbReference type="Proteomes" id="UP000324897"/>
    </source>
</evidence>
<keyword evidence="7" id="KW-0479">Metal-binding</keyword>
<dbReference type="SMART" id="SM00184">
    <property type="entry name" value="RING"/>
    <property type="match status" value="2"/>
</dbReference>
<evidence type="ECO:0000256" key="1">
    <source>
        <dbReference type="ARBA" id="ARBA00001798"/>
    </source>
</evidence>
<evidence type="ECO:0000256" key="10">
    <source>
        <dbReference type="ARBA" id="ARBA00022786"/>
    </source>
</evidence>
<comment type="cofactor">
    <cofactor evidence="2">
        <name>Zn(2+)</name>
        <dbReference type="ChEBI" id="CHEBI:29105"/>
    </cofactor>
</comment>
<keyword evidence="17" id="KW-1185">Reference proteome</keyword>
<evidence type="ECO:0000256" key="9">
    <source>
        <dbReference type="ARBA" id="ARBA00022771"/>
    </source>
</evidence>
<dbReference type="OrthoDB" id="695325at2759"/>
<dbReference type="EC" id="2.3.2.31" evidence="5"/>
<dbReference type="PROSITE" id="PS00518">
    <property type="entry name" value="ZF_RING_1"/>
    <property type="match status" value="1"/>
</dbReference>
<comment type="function">
    <text evidence="3">Might act as an E3 ubiquitin-protein ligase, or as part of E3 complex, which accepts ubiquitin from specific E2 ubiquitin-conjugating enzymes and then transfers it to substrates.</text>
</comment>
<proteinExistence type="inferred from homology"/>
<comment type="caution">
    <text evidence="16">The sequence shown here is derived from an EMBL/GenBank/DDBJ whole genome shotgun (WGS) entry which is preliminary data.</text>
</comment>
<dbReference type="InterPro" id="IPR044066">
    <property type="entry name" value="TRIAD_supradom"/>
</dbReference>
<dbReference type="InterPro" id="IPR002867">
    <property type="entry name" value="IBR_dom"/>
</dbReference>
<feature type="region of interest" description="Disordered" evidence="13">
    <location>
        <begin position="10"/>
        <end position="38"/>
    </location>
</feature>
<dbReference type="PROSITE" id="PS51873">
    <property type="entry name" value="TRIAD"/>
    <property type="match status" value="1"/>
</dbReference>
<keyword evidence="11" id="KW-0862">Zinc</keyword>
<dbReference type="Gene3D" id="1.20.120.1750">
    <property type="match status" value="1"/>
</dbReference>
<keyword evidence="10" id="KW-0833">Ubl conjugation pathway</keyword>
<keyword evidence="9 12" id="KW-0863">Zinc-finger</keyword>
<dbReference type="PANTHER" id="PTHR11685">
    <property type="entry name" value="RBR FAMILY RING FINGER AND IBR DOMAIN-CONTAINING"/>
    <property type="match status" value="1"/>
</dbReference>
<comment type="catalytic activity">
    <reaction evidence="1">
        <text>[E2 ubiquitin-conjugating enzyme]-S-ubiquitinyl-L-cysteine + [acceptor protein]-L-lysine = [E2 ubiquitin-conjugating enzyme]-L-cysteine + [acceptor protein]-N(6)-ubiquitinyl-L-lysine.</text>
        <dbReference type="EC" id="2.3.2.31"/>
    </reaction>
</comment>
<dbReference type="Proteomes" id="UP000324897">
    <property type="component" value="Unassembled WGS sequence"/>
</dbReference>
<dbReference type="InterPro" id="IPR013083">
    <property type="entry name" value="Znf_RING/FYVE/PHD"/>
</dbReference>
<comment type="similarity">
    <text evidence="4">Belongs to the RBR family. Ariadne subfamily.</text>
</comment>
<keyword evidence="8" id="KW-0677">Repeat</keyword>
<evidence type="ECO:0000259" key="14">
    <source>
        <dbReference type="PROSITE" id="PS50089"/>
    </source>
</evidence>
<dbReference type="InterPro" id="IPR017907">
    <property type="entry name" value="Znf_RING_CS"/>
</dbReference>
<evidence type="ECO:0000256" key="12">
    <source>
        <dbReference type="PROSITE-ProRule" id="PRU00175"/>
    </source>
</evidence>
<evidence type="ECO:0000256" key="13">
    <source>
        <dbReference type="SAM" id="MobiDB-lite"/>
    </source>
</evidence>
<feature type="domain" description="RING-type" evidence="15">
    <location>
        <begin position="153"/>
        <end position="372"/>
    </location>
</feature>
<name>A0A5J9SZQ8_9POAL</name>
<evidence type="ECO:0000256" key="7">
    <source>
        <dbReference type="ARBA" id="ARBA00022723"/>
    </source>
</evidence>